<organism evidence="1 2">
    <name type="scientific">Thermoflavifilum aggregans</name>
    <dbReference type="NCBI Taxonomy" id="454188"/>
    <lineage>
        <taxon>Bacteria</taxon>
        <taxon>Pseudomonadati</taxon>
        <taxon>Bacteroidota</taxon>
        <taxon>Chitinophagia</taxon>
        <taxon>Chitinophagales</taxon>
        <taxon>Chitinophagaceae</taxon>
        <taxon>Thermoflavifilum</taxon>
    </lineage>
</organism>
<name>A0A2M9CX20_9BACT</name>
<dbReference type="Proteomes" id="UP000230000">
    <property type="component" value="Unassembled WGS sequence"/>
</dbReference>
<gene>
    <name evidence="1" type="ORF">BXY57_2084</name>
</gene>
<proteinExistence type="predicted"/>
<protein>
    <submittedName>
        <fullName evidence="1">Uncharacterized protein</fullName>
    </submittedName>
</protein>
<comment type="caution">
    <text evidence="1">The sequence shown here is derived from an EMBL/GenBank/DDBJ whole genome shotgun (WGS) entry which is preliminary data.</text>
</comment>
<sequence>MLWHSKPWLLSKTAAELKVIWSELINIVIGPEFKMEVSVKYPLEEYKDAIVESKTGKGGKVLFCLE</sequence>
<evidence type="ECO:0000313" key="1">
    <source>
        <dbReference type="EMBL" id="PJJ76464.1"/>
    </source>
</evidence>
<evidence type="ECO:0000313" key="2">
    <source>
        <dbReference type="Proteomes" id="UP000230000"/>
    </source>
</evidence>
<reference evidence="1 2" key="1">
    <citation type="submission" date="2017-11" db="EMBL/GenBank/DDBJ databases">
        <title>Genomic Encyclopedia of Archaeal and Bacterial Type Strains, Phase II (KMG-II): From Individual Species to Whole Genera.</title>
        <authorList>
            <person name="Goeker M."/>
        </authorList>
    </citation>
    <scope>NUCLEOTIDE SEQUENCE [LARGE SCALE GENOMIC DNA]</scope>
    <source>
        <strain evidence="1 2">DSM 27268</strain>
    </source>
</reference>
<dbReference type="EMBL" id="PGFG01000001">
    <property type="protein sequence ID" value="PJJ76464.1"/>
    <property type="molecule type" value="Genomic_DNA"/>
</dbReference>
<keyword evidence="2" id="KW-1185">Reference proteome</keyword>
<accession>A0A2M9CX20</accession>
<dbReference type="AlphaFoldDB" id="A0A2M9CX20"/>